<proteinExistence type="predicted"/>
<evidence type="ECO:0000313" key="6">
    <source>
        <dbReference type="EMBL" id="QMW06886.1"/>
    </source>
</evidence>
<dbReference type="Gene3D" id="3.40.50.2300">
    <property type="match status" value="1"/>
</dbReference>
<feature type="domain" description="Response regulatory" evidence="5">
    <location>
        <begin position="2"/>
        <end position="118"/>
    </location>
</feature>
<evidence type="ECO:0000256" key="2">
    <source>
        <dbReference type="ARBA" id="ARBA00023125"/>
    </source>
</evidence>
<dbReference type="AlphaFoldDB" id="A0A7G5H6Z4"/>
<reference evidence="6 7" key="1">
    <citation type="submission" date="2020-07" db="EMBL/GenBank/DDBJ databases">
        <title>Spirosoma foliorum sp. nov., isolated from the leaves on the Nejang mountain Korea, Republic of.</title>
        <authorList>
            <person name="Ho H."/>
            <person name="Lee Y.-J."/>
            <person name="Nurcahyanto D.-A."/>
            <person name="Kim S.-G."/>
        </authorList>
    </citation>
    <scope>NUCLEOTIDE SEQUENCE [LARGE SCALE GENOMIC DNA]</scope>
    <source>
        <strain evidence="6 7">PL0136</strain>
    </source>
</reference>
<dbReference type="PROSITE" id="PS00622">
    <property type="entry name" value="HTH_LUXR_1"/>
    <property type="match status" value="1"/>
</dbReference>
<name>A0A7G5H6Z4_9BACT</name>
<protein>
    <submittedName>
        <fullName evidence="6">Response regulator transcription factor</fullName>
    </submittedName>
</protein>
<evidence type="ECO:0000256" key="3">
    <source>
        <dbReference type="PROSITE-ProRule" id="PRU00169"/>
    </source>
</evidence>
<dbReference type="PROSITE" id="PS50043">
    <property type="entry name" value="HTH_LUXR_2"/>
    <property type="match status" value="1"/>
</dbReference>
<evidence type="ECO:0000259" key="5">
    <source>
        <dbReference type="PROSITE" id="PS50110"/>
    </source>
</evidence>
<dbReference type="SUPFAM" id="SSF52172">
    <property type="entry name" value="CheY-like"/>
    <property type="match status" value="1"/>
</dbReference>
<dbReference type="GO" id="GO:0003677">
    <property type="term" value="F:DNA binding"/>
    <property type="evidence" value="ECO:0007669"/>
    <property type="project" value="UniProtKB-KW"/>
</dbReference>
<accession>A0A7G5H6Z4</accession>
<dbReference type="Proteomes" id="UP000515369">
    <property type="component" value="Chromosome"/>
</dbReference>
<dbReference type="PRINTS" id="PR00038">
    <property type="entry name" value="HTHLUXR"/>
</dbReference>
<dbReference type="InterPro" id="IPR011006">
    <property type="entry name" value="CheY-like_superfamily"/>
</dbReference>
<dbReference type="InterPro" id="IPR039420">
    <property type="entry name" value="WalR-like"/>
</dbReference>
<dbReference type="GO" id="GO:0000160">
    <property type="term" value="P:phosphorelay signal transduction system"/>
    <property type="evidence" value="ECO:0007669"/>
    <property type="project" value="InterPro"/>
</dbReference>
<dbReference type="GO" id="GO:0006355">
    <property type="term" value="P:regulation of DNA-templated transcription"/>
    <property type="evidence" value="ECO:0007669"/>
    <property type="project" value="InterPro"/>
</dbReference>
<dbReference type="KEGG" id="sfol:H3H32_08265"/>
<organism evidence="6 7">
    <name type="scientific">Spirosoma foliorum</name>
    <dbReference type="NCBI Taxonomy" id="2710596"/>
    <lineage>
        <taxon>Bacteria</taxon>
        <taxon>Pseudomonadati</taxon>
        <taxon>Bacteroidota</taxon>
        <taxon>Cytophagia</taxon>
        <taxon>Cytophagales</taxon>
        <taxon>Cytophagaceae</taxon>
        <taxon>Spirosoma</taxon>
    </lineage>
</organism>
<evidence type="ECO:0000259" key="4">
    <source>
        <dbReference type="PROSITE" id="PS50043"/>
    </source>
</evidence>
<feature type="domain" description="HTH luxR-type" evidence="4">
    <location>
        <begin position="158"/>
        <end position="223"/>
    </location>
</feature>
<evidence type="ECO:0000256" key="1">
    <source>
        <dbReference type="ARBA" id="ARBA00022553"/>
    </source>
</evidence>
<dbReference type="InterPro" id="IPR000792">
    <property type="entry name" value="Tscrpt_reg_LuxR_C"/>
</dbReference>
<dbReference type="CDD" id="cd06170">
    <property type="entry name" value="LuxR_C_like"/>
    <property type="match status" value="1"/>
</dbReference>
<dbReference type="SMART" id="SM00448">
    <property type="entry name" value="REC"/>
    <property type="match status" value="1"/>
</dbReference>
<keyword evidence="1 3" id="KW-0597">Phosphoprotein</keyword>
<dbReference type="PANTHER" id="PTHR43214:SF43">
    <property type="entry name" value="TWO-COMPONENT RESPONSE REGULATOR"/>
    <property type="match status" value="1"/>
</dbReference>
<dbReference type="InterPro" id="IPR058245">
    <property type="entry name" value="NreC/VraR/RcsB-like_REC"/>
</dbReference>
<dbReference type="InterPro" id="IPR001789">
    <property type="entry name" value="Sig_transdc_resp-reg_receiver"/>
</dbReference>
<keyword evidence="2" id="KW-0238">DNA-binding</keyword>
<dbReference type="CDD" id="cd17535">
    <property type="entry name" value="REC_NarL-like"/>
    <property type="match status" value="1"/>
</dbReference>
<sequence>MKLVYYEDNRDLREGISFLLQATPGLELLGAFANCRNLTDEMRSLRPDVVLMDIDLPGISGIEAVPIVKATSPQTQVLMLTVFDNEEKIFQAIRNGASGYLLKHTPPSEIIAAIFDVHRGGSPMTANVARQVLRFFQQQNALPTDTPSTNVTTPASRPTTEDYKLSTRELDIVKGLVAGYSYKLIADELHISIDTVRSHIRHIYDKLQVNSKTEAILKAMREGLV</sequence>
<dbReference type="Pfam" id="PF00072">
    <property type="entry name" value="Response_reg"/>
    <property type="match status" value="1"/>
</dbReference>
<dbReference type="SMART" id="SM00421">
    <property type="entry name" value="HTH_LUXR"/>
    <property type="match status" value="1"/>
</dbReference>
<dbReference type="PANTHER" id="PTHR43214">
    <property type="entry name" value="TWO-COMPONENT RESPONSE REGULATOR"/>
    <property type="match status" value="1"/>
</dbReference>
<dbReference type="Pfam" id="PF00196">
    <property type="entry name" value="GerE"/>
    <property type="match status" value="1"/>
</dbReference>
<dbReference type="SUPFAM" id="SSF46894">
    <property type="entry name" value="C-terminal effector domain of the bipartite response regulators"/>
    <property type="match status" value="1"/>
</dbReference>
<dbReference type="PROSITE" id="PS50110">
    <property type="entry name" value="RESPONSE_REGULATORY"/>
    <property type="match status" value="1"/>
</dbReference>
<keyword evidence="7" id="KW-1185">Reference proteome</keyword>
<dbReference type="EMBL" id="CP059732">
    <property type="protein sequence ID" value="QMW06886.1"/>
    <property type="molecule type" value="Genomic_DNA"/>
</dbReference>
<dbReference type="InterPro" id="IPR016032">
    <property type="entry name" value="Sig_transdc_resp-reg_C-effctor"/>
</dbReference>
<gene>
    <name evidence="6" type="ORF">H3H32_08265</name>
</gene>
<evidence type="ECO:0000313" key="7">
    <source>
        <dbReference type="Proteomes" id="UP000515369"/>
    </source>
</evidence>
<feature type="modified residue" description="4-aspartylphosphate" evidence="3">
    <location>
        <position position="53"/>
    </location>
</feature>